<dbReference type="PANTHER" id="PTHR30005:SF0">
    <property type="entry name" value="RETROGRADE REGULATION PROTEIN 2"/>
    <property type="match status" value="1"/>
</dbReference>
<dbReference type="EMBL" id="CP017603">
    <property type="protein sequence ID" value="AOY75683.1"/>
    <property type="molecule type" value="Genomic_DNA"/>
</dbReference>
<dbReference type="InterPro" id="IPR048950">
    <property type="entry name" value="Ppx_GppA_C"/>
</dbReference>
<dbReference type="NCBIfam" id="TIGR03706">
    <property type="entry name" value="exo_poly_only"/>
    <property type="match status" value="1"/>
</dbReference>
<evidence type="ECO:0000313" key="9">
    <source>
        <dbReference type="EMBL" id="ARE86000.1"/>
    </source>
</evidence>
<feature type="domain" description="Ppx/GppA phosphatase C-terminal" evidence="7">
    <location>
        <begin position="319"/>
        <end position="476"/>
    </location>
</feature>
<dbReference type="InterPro" id="IPR043129">
    <property type="entry name" value="ATPase_NBD"/>
</dbReference>
<feature type="domain" description="Ppx/GppA phosphatase N-terminal" evidence="6">
    <location>
        <begin position="27"/>
        <end position="302"/>
    </location>
</feature>
<evidence type="ECO:0000256" key="1">
    <source>
        <dbReference type="ARBA" id="ARBA00007125"/>
    </source>
</evidence>
<evidence type="ECO:0000313" key="11">
    <source>
        <dbReference type="Proteomes" id="UP000192478"/>
    </source>
</evidence>
<evidence type="ECO:0000256" key="3">
    <source>
        <dbReference type="ARBA" id="ARBA00020416"/>
    </source>
</evidence>
<comment type="catalytic activity">
    <reaction evidence="5">
        <text>[phosphate](n) + H2O = [phosphate](n-1) + phosphate + H(+)</text>
        <dbReference type="Rhea" id="RHEA:21528"/>
        <dbReference type="Rhea" id="RHEA-COMP:9859"/>
        <dbReference type="Rhea" id="RHEA-COMP:14279"/>
        <dbReference type="ChEBI" id="CHEBI:15377"/>
        <dbReference type="ChEBI" id="CHEBI:15378"/>
        <dbReference type="ChEBI" id="CHEBI:16838"/>
        <dbReference type="ChEBI" id="CHEBI:43474"/>
        <dbReference type="EC" id="3.6.1.11"/>
    </reaction>
</comment>
<evidence type="ECO:0000256" key="4">
    <source>
        <dbReference type="ARBA" id="ARBA00022801"/>
    </source>
</evidence>
<reference evidence="8 10" key="1">
    <citation type="submission" date="2016-10" db="EMBL/GenBank/DDBJ databases">
        <title>Complete Genome Sequence of Acetogen Clostridium formicoaceticum ATCC 27076.</title>
        <authorList>
            <person name="Bao T."/>
            <person name="Cheng C."/>
            <person name="Zhao J."/>
            <person name="Yang S.-T."/>
            <person name="Wang J."/>
            <person name="Wang M."/>
        </authorList>
    </citation>
    <scope>NUCLEOTIDE SEQUENCE [LARGE SCALE GENOMIC DNA]</scope>
    <source>
        <strain evidence="8 10">ATCC 27076</strain>
    </source>
</reference>
<dbReference type="InterPro" id="IPR003695">
    <property type="entry name" value="Ppx_GppA_N"/>
</dbReference>
<evidence type="ECO:0000313" key="8">
    <source>
        <dbReference type="EMBL" id="AOY75683.1"/>
    </source>
</evidence>
<dbReference type="SUPFAM" id="SSF109604">
    <property type="entry name" value="HD-domain/PDEase-like"/>
    <property type="match status" value="1"/>
</dbReference>
<dbReference type="GO" id="GO:0006793">
    <property type="term" value="P:phosphorus metabolic process"/>
    <property type="evidence" value="ECO:0007669"/>
    <property type="project" value="InterPro"/>
</dbReference>
<dbReference type="RefSeq" id="WP_070965866.1">
    <property type="nucleotide sequence ID" value="NZ_CP017603.1"/>
</dbReference>
<evidence type="ECO:0000259" key="7">
    <source>
        <dbReference type="Pfam" id="PF21447"/>
    </source>
</evidence>
<dbReference type="EC" id="3.6.1.11" evidence="2"/>
<sequence>MNKKLAIIDLGSNSVRMIIMKVYEDASYKMIEQAKEMVRLSEGMGEERILKPLPMERTLDTLKLFKKLINVHQVDQIFPIATAAVRIARNQEAFLEKVQQETGFSFHVITGEEEAYYGYMGVINTIKLESALMIDIGGASTELVWIENKQLKKAVSLPYGAVTLTEMFLPKDTIEASAVKTLENFIKKQFDKIPWLKEADGLPIVGLGGTIRTLAKINKHIIGFPLVSLHNYQITFQEVLAIYEKVNHGNKAAIKKIPGVKKERGDILTAGLVPIKLLMEYIRGTQLIISGNGLREGVFYKNYLAMTQQQDLVEDVLLHSIENLLINYDMNRKHCYHVKDLALALFDETKEIHRLGQEERRLLMASALLHDIGMYIDYYNHHKHGFYLVLNSVLNGLRNRERLMCAFIVSNHREMKFRENWRNYTMLIDKNDHDIIRKLTIFLQIAEKLDRGGYGGVKNLYCSITPNKVKIRLQADHPVDLEISGAMKYEKCFEKIFHKGLEIHANIFH</sequence>
<reference evidence="9 11" key="2">
    <citation type="submission" date="2017-03" db="EMBL/GenBank/DDBJ databases">
        <title>Complete sequence of Clostridium formicaceticum DSM 92.</title>
        <authorList>
            <person name="Poehlein A."/>
            <person name="Karl M."/>
            <person name="Bengelsdorf F.R."/>
            <person name="Duerre P."/>
            <person name="Daniel R."/>
        </authorList>
    </citation>
    <scope>NUCLEOTIDE SEQUENCE [LARGE SCALE GENOMIC DNA]</scope>
    <source>
        <strain evidence="9 11">DSM 92</strain>
    </source>
</reference>
<dbReference type="Proteomes" id="UP000177894">
    <property type="component" value="Chromosome"/>
</dbReference>
<dbReference type="InterPro" id="IPR022371">
    <property type="entry name" value="Exopolyphosphatase"/>
</dbReference>
<dbReference type="Gene3D" id="1.10.3210.10">
    <property type="entry name" value="Hypothetical protein af1432"/>
    <property type="match status" value="1"/>
</dbReference>
<dbReference type="InterPro" id="IPR030673">
    <property type="entry name" value="PyroPPase_GppA_Ppx"/>
</dbReference>
<dbReference type="Gene3D" id="3.30.420.150">
    <property type="entry name" value="Exopolyphosphatase. Domain 2"/>
    <property type="match status" value="1"/>
</dbReference>
<dbReference type="PANTHER" id="PTHR30005">
    <property type="entry name" value="EXOPOLYPHOSPHATASE"/>
    <property type="match status" value="1"/>
</dbReference>
<dbReference type="GO" id="GO:0004309">
    <property type="term" value="F:exopolyphosphatase activity"/>
    <property type="evidence" value="ECO:0007669"/>
    <property type="project" value="UniProtKB-EC"/>
</dbReference>
<evidence type="ECO:0000256" key="2">
    <source>
        <dbReference type="ARBA" id="ARBA00012451"/>
    </source>
</evidence>
<keyword evidence="10" id="KW-1185">Reference proteome</keyword>
<dbReference type="InterPro" id="IPR003607">
    <property type="entry name" value="HD/PDEase_dom"/>
</dbReference>
<evidence type="ECO:0000259" key="6">
    <source>
        <dbReference type="Pfam" id="PF02541"/>
    </source>
</evidence>
<dbReference type="Gene3D" id="3.30.420.40">
    <property type="match status" value="1"/>
</dbReference>
<proteinExistence type="inferred from homology"/>
<dbReference type="InterPro" id="IPR050273">
    <property type="entry name" value="GppA/Ppx_hydrolase"/>
</dbReference>
<dbReference type="Pfam" id="PF21447">
    <property type="entry name" value="Ppx-GppA_III"/>
    <property type="match status" value="1"/>
</dbReference>
<name>A0AAC9RKL9_9CLOT</name>
<dbReference type="SUPFAM" id="SSF53067">
    <property type="entry name" value="Actin-like ATPase domain"/>
    <property type="match status" value="2"/>
</dbReference>
<evidence type="ECO:0000313" key="10">
    <source>
        <dbReference type="Proteomes" id="UP000177894"/>
    </source>
</evidence>
<keyword evidence="4 9" id="KW-0378">Hydrolase</keyword>
<dbReference type="KEGG" id="cfm:BJL90_07110"/>
<dbReference type="Pfam" id="PF02541">
    <property type="entry name" value="Ppx-GppA"/>
    <property type="match status" value="1"/>
</dbReference>
<dbReference type="Proteomes" id="UP000192478">
    <property type="component" value="Chromosome"/>
</dbReference>
<dbReference type="PIRSF" id="PIRSF001267">
    <property type="entry name" value="Pyrophosphatase_GppA_Ppx"/>
    <property type="match status" value="1"/>
</dbReference>
<dbReference type="CDD" id="cd24052">
    <property type="entry name" value="ASKHA_NBD_HpPPX-GppA-like"/>
    <property type="match status" value="1"/>
</dbReference>
<gene>
    <name evidence="9" type="primary">ppx_1</name>
    <name evidence="8" type="ORF">BJL90_07110</name>
    <name evidence="9" type="ORF">CLFO_03160</name>
</gene>
<dbReference type="CDD" id="cd00077">
    <property type="entry name" value="HDc"/>
    <property type="match status" value="1"/>
</dbReference>
<protein>
    <recommendedName>
        <fullName evidence="3">Exopolyphosphatase</fullName>
        <ecNumber evidence="2">3.6.1.11</ecNumber>
    </recommendedName>
</protein>
<organism evidence="9 11">
    <name type="scientific">Clostridium formicaceticum</name>
    <dbReference type="NCBI Taxonomy" id="1497"/>
    <lineage>
        <taxon>Bacteria</taxon>
        <taxon>Bacillati</taxon>
        <taxon>Bacillota</taxon>
        <taxon>Clostridia</taxon>
        <taxon>Eubacteriales</taxon>
        <taxon>Clostridiaceae</taxon>
        <taxon>Clostridium</taxon>
    </lineage>
</organism>
<evidence type="ECO:0000256" key="5">
    <source>
        <dbReference type="ARBA" id="ARBA00047607"/>
    </source>
</evidence>
<comment type="similarity">
    <text evidence="1">Belongs to the GppA/Ppx family.</text>
</comment>
<dbReference type="AlphaFoldDB" id="A0AAC9RKL9"/>
<dbReference type="EMBL" id="CP020559">
    <property type="protein sequence ID" value="ARE86000.1"/>
    <property type="molecule type" value="Genomic_DNA"/>
</dbReference>
<accession>A0AAC9RKL9</accession>